<dbReference type="Proteomes" id="UP000886845">
    <property type="component" value="Unassembled WGS sequence"/>
</dbReference>
<reference evidence="1" key="1">
    <citation type="submission" date="2020-10" db="EMBL/GenBank/DDBJ databases">
        <authorList>
            <person name="Gilroy R."/>
        </authorList>
    </citation>
    <scope>NUCLEOTIDE SEQUENCE</scope>
    <source>
        <strain evidence="1">35461</strain>
    </source>
</reference>
<comment type="caution">
    <text evidence="1">The sequence shown here is derived from an EMBL/GenBank/DDBJ whole genome shotgun (WGS) entry which is preliminary data.</text>
</comment>
<organism evidence="1 2">
    <name type="scientific">Candidatus Spyradenecus faecavium</name>
    <dbReference type="NCBI Taxonomy" id="2840947"/>
    <lineage>
        <taxon>Bacteria</taxon>
        <taxon>Pseudomonadati</taxon>
        <taxon>Lentisphaerota</taxon>
        <taxon>Lentisphaeria</taxon>
        <taxon>Lentisphaerales</taxon>
        <taxon>Lentisphaeraceae</taxon>
        <taxon>Lentisphaeraceae incertae sedis</taxon>
        <taxon>Candidatus Spyradenecus</taxon>
    </lineage>
</organism>
<reference evidence="1" key="2">
    <citation type="journal article" date="2021" name="PeerJ">
        <title>Extensive microbial diversity within the chicken gut microbiome revealed by metagenomics and culture.</title>
        <authorList>
            <person name="Gilroy R."/>
            <person name="Ravi A."/>
            <person name="Getino M."/>
            <person name="Pursley I."/>
            <person name="Horton D.L."/>
            <person name="Alikhan N.F."/>
            <person name="Baker D."/>
            <person name="Gharbi K."/>
            <person name="Hall N."/>
            <person name="Watson M."/>
            <person name="Adriaenssens E.M."/>
            <person name="Foster-Nyarko E."/>
            <person name="Jarju S."/>
            <person name="Secka A."/>
            <person name="Antonio M."/>
            <person name="Oren A."/>
            <person name="Chaudhuri R.R."/>
            <person name="La Ragione R."/>
            <person name="Hildebrand F."/>
            <person name="Pallen M.J."/>
        </authorList>
    </citation>
    <scope>NUCLEOTIDE SEQUENCE</scope>
    <source>
        <strain evidence="1">35461</strain>
    </source>
</reference>
<evidence type="ECO:0000313" key="1">
    <source>
        <dbReference type="EMBL" id="HIV09233.1"/>
    </source>
</evidence>
<proteinExistence type="predicted"/>
<dbReference type="EMBL" id="DVOR01000124">
    <property type="protein sequence ID" value="HIV09233.1"/>
    <property type="molecule type" value="Genomic_DNA"/>
</dbReference>
<protein>
    <submittedName>
        <fullName evidence="1">Uncharacterized protein</fullName>
    </submittedName>
</protein>
<evidence type="ECO:0000313" key="2">
    <source>
        <dbReference type="Proteomes" id="UP000886845"/>
    </source>
</evidence>
<sequence>MPEGSSNDALSDAFAMNVGGTPSLAITAITPPAEGQAGSITVAGSYVPASTDGTATQAEAQPAPLSAINGTLYITYASELGGEAKTQAVEITAEDGETKTVTLPEGAIFVKARVALTKPTDTTL</sequence>
<name>A0A9D1NMQ0_9BACT</name>
<dbReference type="AlphaFoldDB" id="A0A9D1NMQ0"/>
<accession>A0A9D1NMQ0</accession>
<gene>
    <name evidence="1" type="ORF">IAC79_03875</name>
</gene>